<feature type="compositionally biased region" description="Low complexity" evidence="2">
    <location>
        <begin position="1"/>
        <end position="21"/>
    </location>
</feature>
<dbReference type="CDD" id="cd20546">
    <property type="entry name" value="CYCLIN_SpCG1C_ScCTK2-like_rpt2"/>
    <property type="match status" value="1"/>
</dbReference>
<dbReference type="InterPro" id="IPR006671">
    <property type="entry name" value="Cyclin_N"/>
</dbReference>
<organism evidence="4 5">
    <name type="scientific">Entomortierella parvispora</name>
    <dbReference type="NCBI Taxonomy" id="205924"/>
    <lineage>
        <taxon>Eukaryota</taxon>
        <taxon>Fungi</taxon>
        <taxon>Fungi incertae sedis</taxon>
        <taxon>Mucoromycota</taxon>
        <taxon>Mortierellomycotina</taxon>
        <taxon>Mortierellomycetes</taxon>
        <taxon>Mortierellales</taxon>
        <taxon>Mortierellaceae</taxon>
        <taxon>Entomortierella</taxon>
    </lineage>
</organism>
<dbReference type="OrthoDB" id="25002at2759"/>
<dbReference type="AlphaFoldDB" id="A0A9P3HH92"/>
<keyword evidence="1" id="KW-0195">Cyclin</keyword>
<dbReference type="SMART" id="SM00385">
    <property type="entry name" value="CYCLIN"/>
    <property type="match status" value="2"/>
</dbReference>
<dbReference type="InterPro" id="IPR043198">
    <property type="entry name" value="Cyclin/Ssn8"/>
</dbReference>
<dbReference type="SUPFAM" id="SSF47954">
    <property type="entry name" value="Cyclin-like"/>
    <property type="match status" value="2"/>
</dbReference>
<dbReference type="GO" id="GO:0016538">
    <property type="term" value="F:cyclin-dependent protein serine/threonine kinase regulator activity"/>
    <property type="evidence" value="ECO:0007669"/>
    <property type="project" value="InterPro"/>
</dbReference>
<gene>
    <name evidence="4" type="ORF">EMPS_08902</name>
</gene>
<evidence type="ECO:0000256" key="2">
    <source>
        <dbReference type="SAM" id="MobiDB-lite"/>
    </source>
</evidence>
<keyword evidence="5" id="KW-1185">Reference proteome</keyword>
<evidence type="ECO:0000259" key="3">
    <source>
        <dbReference type="SMART" id="SM00385"/>
    </source>
</evidence>
<dbReference type="EMBL" id="BQFW01000012">
    <property type="protein sequence ID" value="GJJ76543.1"/>
    <property type="molecule type" value="Genomic_DNA"/>
</dbReference>
<dbReference type="Gene3D" id="1.10.472.10">
    <property type="entry name" value="Cyclin-like"/>
    <property type="match status" value="2"/>
</dbReference>
<dbReference type="Proteomes" id="UP000827284">
    <property type="component" value="Unassembled WGS sequence"/>
</dbReference>
<name>A0A9P3HH92_9FUNG</name>
<dbReference type="GO" id="GO:0006357">
    <property type="term" value="P:regulation of transcription by RNA polymerase II"/>
    <property type="evidence" value="ECO:0007669"/>
    <property type="project" value="InterPro"/>
</dbReference>
<dbReference type="InterPro" id="IPR036915">
    <property type="entry name" value="Cyclin-like_sf"/>
</dbReference>
<dbReference type="GO" id="GO:0016301">
    <property type="term" value="F:kinase activity"/>
    <property type="evidence" value="ECO:0007669"/>
    <property type="project" value="UniProtKB-KW"/>
</dbReference>
<reference evidence="4" key="2">
    <citation type="journal article" date="2022" name="Microbiol. Resour. Announc.">
        <title>Whole-Genome Sequence of Entomortierella parvispora E1425, a Mucoromycotan Fungus Associated with Burkholderiaceae-Related Endosymbiotic Bacteria.</title>
        <authorList>
            <person name="Herlambang A."/>
            <person name="Guo Y."/>
            <person name="Takashima Y."/>
            <person name="Narisawa K."/>
            <person name="Ohta H."/>
            <person name="Nishizawa T."/>
        </authorList>
    </citation>
    <scope>NUCLEOTIDE SEQUENCE</scope>
    <source>
        <strain evidence="4">E1425</strain>
    </source>
</reference>
<keyword evidence="4" id="KW-0808">Transferase</keyword>
<evidence type="ECO:0000313" key="5">
    <source>
        <dbReference type="Proteomes" id="UP000827284"/>
    </source>
</evidence>
<reference evidence="4" key="1">
    <citation type="submission" date="2021-11" db="EMBL/GenBank/DDBJ databases">
        <authorList>
            <person name="Herlambang A."/>
            <person name="Guo Y."/>
            <person name="Takashima Y."/>
            <person name="Nishizawa T."/>
        </authorList>
    </citation>
    <scope>NUCLEOTIDE SEQUENCE</scope>
    <source>
        <strain evidence="4">E1425</strain>
    </source>
</reference>
<accession>A0A9P3HH92</accession>
<dbReference type="InterPro" id="IPR013763">
    <property type="entry name" value="Cyclin-like_dom"/>
</dbReference>
<protein>
    <submittedName>
        <fullName evidence="4">CTD kinase subunit beta</fullName>
    </submittedName>
</protein>
<feature type="domain" description="Cyclin-like" evidence="3">
    <location>
        <begin position="86"/>
        <end position="184"/>
    </location>
</feature>
<proteinExistence type="inferred from homology"/>
<comment type="caution">
    <text evidence="4">The sequence shown here is derived from an EMBL/GenBank/DDBJ whole genome shotgun (WGS) entry which is preliminary data.</text>
</comment>
<feature type="domain" description="Cyclin-like" evidence="3">
    <location>
        <begin position="197"/>
        <end position="282"/>
    </location>
</feature>
<evidence type="ECO:0000313" key="4">
    <source>
        <dbReference type="EMBL" id="GJJ76543.1"/>
    </source>
</evidence>
<dbReference type="Pfam" id="PF21797">
    <property type="entry name" value="CycT2-like_C"/>
    <property type="match status" value="1"/>
</dbReference>
<dbReference type="Pfam" id="PF00134">
    <property type="entry name" value="Cyclin_N"/>
    <property type="match status" value="1"/>
</dbReference>
<comment type="similarity">
    <text evidence="1">Belongs to the cyclin family.</text>
</comment>
<sequence length="353" mass="40603">MYSPSRPTSASPLTPASSLPAHGHTMPEILYRPPQQVDQLHLQVLNSINRVSRTYYSKQDQDTIYAARHPGISTYRQADMRRESCETIALIGKRIGFPQHTISTAQLLLHRFFMFNSVPDTGNEVVMACLFVSSKVEDTIKKLKDIMIATYLHRHPHATDWDTESKEGEEQRKRVLSYEKMVLESICFDFRIIHPYKYIVKFVRLMKGSKALARQAWFIARDSYKIGVCLEYPPHTIAAGSIYLASKLIEEPFPDLINGEPWMKALRTRSIDVEDFSHQMLDLFSIGRSDDQRQHYTKIHIALNEARQLDIEHQQPKLKRARTDYGRPIGVKAELERIQDGGASNPTVRYSQS</sequence>
<evidence type="ECO:0000256" key="1">
    <source>
        <dbReference type="RuleBase" id="RU000383"/>
    </source>
</evidence>
<keyword evidence="4" id="KW-0418">Kinase</keyword>
<dbReference type="PANTHER" id="PTHR10026">
    <property type="entry name" value="CYCLIN"/>
    <property type="match status" value="1"/>
</dbReference>
<feature type="region of interest" description="Disordered" evidence="2">
    <location>
        <begin position="1"/>
        <end position="26"/>
    </location>
</feature>